<dbReference type="Proteomes" id="UP000245212">
    <property type="component" value="Unassembled WGS sequence"/>
</dbReference>
<dbReference type="RefSeq" id="WP_109063237.1">
    <property type="nucleotide sequence ID" value="NZ_QETA01000012.1"/>
</dbReference>
<dbReference type="SUPFAM" id="SSF89733">
    <property type="entry name" value="L-sulfolactate dehydrogenase-like"/>
    <property type="match status" value="1"/>
</dbReference>
<keyword evidence="4" id="KW-1185">Reference proteome</keyword>
<proteinExistence type="inferred from homology"/>
<dbReference type="Pfam" id="PF02615">
    <property type="entry name" value="Ldh_2"/>
    <property type="match status" value="1"/>
</dbReference>
<comment type="similarity">
    <text evidence="1">Belongs to the LDH2/MDH2 oxidoreductase family.</text>
</comment>
<reference evidence="4" key="1">
    <citation type="submission" date="2018-05" db="EMBL/GenBank/DDBJ databases">
        <authorList>
            <person name="Li Y."/>
        </authorList>
    </citation>
    <scope>NUCLEOTIDE SEQUENCE [LARGE SCALE GENOMIC DNA]</scope>
    <source>
        <strain evidence="4">3d-2-2</strain>
    </source>
</reference>
<dbReference type="Gene3D" id="1.10.1530.10">
    <property type="match status" value="1"/>
</dbReference>
<dbReference type="Gene3D" id="3.30.1370.60">
    <property type="entry name" value="Hypothetical oxidoreductase yiak, domain 2"/>
    <property type="match status" value="1"/>
</dbReference>
<name>A0A2V1JZS4_9BURK</name>
<evidence type="ECO:0000256" key="1">
    <source>
        <dbReference type="ARBA" id="ARBA00006056"/>
    </source>
</evidence>
<accession>A0A2V1JZS4</accession>
<dbReference type="GO" id="GO:0016491">
    <property type="term" value="F:oxidoreductase activity"/>
    <property type="evidence" value="ECO:0007669"/>
    <property type="project" value="UniProtKB-KW"/>
</dbReference>
<dbReference type="InterPro" id="IPR003767">
    <property type="entry name" value="Malate/L-lactate_DH-like"/>
</dbReference>
<dbReference type="PANTHER" id="PTHR11091">
    <property type="entry name" value="OXIDOREDUCTASE-RELATED"/>
    <property type="match status" value="1"/>
</dbReference>
<dbReference type="InterPro" id="IPR043143">
    <property type="entry name" value="Mal/L-sulf/L-lact_DH-like_NADP"/>
</dbReference>
<organism evidence="3 4">
    <name type="scientific">Corticimicrobacter populi</name>
    <dbReference type="NCBI Taxonomy" id="2175229"/>
    <lineage>
        <taxon>Bacteria</taxon>
        <taxon>Pseudomonadati</taxon>
        <taxon>Pseudomonadota</taxon>
        <taxon>Betaproteobacteria</taxon>
        <taxon>Burkholderiales</taxon>
        <taxon>Alcaligenaceae</taxon>
        <taxon>Corticimicrobacter</taxon>
    </lineage>
</organism>
<dbReference type="PANTHER" id="PTHR11091:SF0">
    <property type="entry name" value="MALATE DEHYDROGENASE"/>
    <property type="match status" value="1"/>
</dbReference>
<gene>
    <name evidence="3" type="ORF">DD235_16580</name>
</gene>
<dbReference type="InterPro" id="IPR043144">
    <property type="entry name" value="Mal/L-sulf/L-lact_DH-like_ah"/>
</dbReference>
<evidence type="ECO:0000313" key="3">
    <source>
        <dbReference type="EMBL" id="PWF20863.1"/>
    </source>
</evidence>
<evidence type="ECO:0000256" key="2">
    <source>
        <dbReference type="ARBA" id="ARBA00023002"/>
    </source>
</evidence>
<keyword evidence="2" id="KW-0560">Oxidoreductase</keyword>
<dbReference type="EMBL" id="QETA01000012">
    <property type="protein sequence ID" value="PWF20863.1"/>
    <property type="molecule type" value="Genomic_DNA"/>
</dbReference>
<comment type="caution">
    <text evidence="3">The sequence shown here is derived from an EMBL/GenBank/DDBJ whole genome shotgun (WGS) entry which is preliminary data.</text>
</comment>
<evidence type="ECO:0000313" key="4">
    <source>
        <dbReference type="Proteomes" id="UP000245212"/>
    </source>
</evidence>
<dbReference type="AlphaFoldDB" id="A0A2V1JZS4"/>
<protein>
    <submittedName>
        <fullName evidence="3">Malate dehydrogenase</fullName>
    </submittedName>
</protein>
<dbReference type="InterPro" id="IPR036111">
    <property type="entry name" value="Mal/L-sulfo/L-lacto_DH-like_sf"/>
</dbReference>
<sequence length="367" mass="38070">MPAERRFPASLLETQTEQILEAWGMPQAQARLTAHLIVETDLLGIESHGVSMLPQYDTMVRNGKIRLAGTPRLIQEAGATSLWDGAASLGHPVAHAATAHAIGQARQHGIALAGVRNSHHFGAAGLYARQAAREGLVALVTSSSQALMLVPTHASMPVLGTNPIAFAAPAGAEHEAVVLDIATTTSAANKVKVRALRGQQIPTGWAVDGNGQAITDAEQARRQVYELPEGGLTPLGSRPDLSSHKGYGLALLAQILGATLNGAAFSATAGTLRTPDAPADIGHSIIVIDPGFLGGQPAFEHSVAGIIDHLHATPALDPAQPVLVPGDPETQARAERLAQGIPLPDALLTQLAAVTARANIPFLLDTP</sequence>